<proteinExistence type="predicted"/>
<accession>A0ABP8UJR7</accession>
<evidence type="ECO:0000256" key="1">
    <source>
        <dbReference type="SAM" id="MobiDB-lite"/>
    </source>
</evidence>
<evidence type="ECO:0008006" key="4">
    <source>
        <dbReference type="Google" id="ProtNLM"/>
    </source>
</evidence>
<dbReference type="InterPro" id="IPR015315">
    <property type="entry name" value="DUF1963"/>
</dbReference>
<dbReference type="EMBL" id="BAABHK010000010">
    <property type="protein sequence ID" value="GAA4632093.1"/>
    <property type="molecule type" value="Genomic_DNA"/>
</dbReference>
<dbReference type="Gene3D" id="2.30.320.10">
    <property type="entry name" value="YwqG-like"/>
    <property type="match status" value="1"/>
</dbReference>
<sequence>MVSTLRIEAFVPASVPITAPVTKFGGQPVWLSDPQWPVNDAWGEPMRFVCQIELGPVLGDAGRGKLAYVFVTHAEYGDEVFFDPDIALPDEGANAVIVQPGGIYGGSTLPLATGPSLYHVEDGSDAEYTVRLQPDKDPDFRPQHDRAGLPTDDHDHYWEQISSDKIGGTPAFFQGDDWPDGGPWKLMLQLSPNFQPFYLNLGAAPMAFAFVSPDAKQGRLLVQDS</sequence>
<protein>
    <recommendedName>
        <fullName evidence="4">Acetoacetate decarboxylase</fullName>
    </recommendedName>
</protein>
<evidence type="ECO:0000313" key="3">
    <source>
        <dbReference type="Proteomes" id="UP001501442"/>
    </source>
</evidence>
<reference evidence="3" key="1">
    <citation type="journal article" date="2019" name="Int. J. Syst. Evol. Microbiol.">
        <title>The Global Catalogue of Microorganisms (GCM) 10K type strain sequencing project: providing services to taxonomists for standard genome sequencing and annotation.</title>
        <authorList>
            <consortium name="The Broad Institute Genomics Platform"/>
            <consortium name="The Broad Institute Genome Sequencing Center for Infectious Disease"/>
            <person name="Wu L."/>
            <person name="Ma J."/>
        </authorList>
    </citation>
    <scope>NUCLEOTIDE SEQUENCE [LARGE SCALE GENOMIC DNA]</scope>
    <source>
        <strain evidence="3">JCM 17939</strain>
    </source>
</reference>
<dbReference type="SUPFAM" id="SSF103032">
    <property type="entry name" value="Hypothetical protein YwqG"/>
    <property type="match status" value="1"/>
</dbReference>
<feature type="region of interest" description="Disordered" evidence="1">
    <location>
        <begin position="134"/>
        <end position="154"/>
    </location>
</feature>
<dbReference type="Pfam" id="PF09234">
    <property type="entry name" value="DUF1963"/>
    <property type="match status" value="1"/>
</dbReference>
<gene>
    <name evidence="2" type="ORF">GCM10023196_064120</name>
</gene>
<comment type="caution">
    <text evidence="2">The sequence shown here is derived from an EMBL/GenBank/DDBJ whole genome shotgun (WGS) entry which is preliminary data.</text>
</comment>
<evidence type="ECO:0000313" key="2">
    <source>
        <dbReference type="EMBL" id="GAA4632093.1"/>
    </source>
</evidence>
<keyword evidence="3" id="KW-1185">Reference proteome</keyword>
<dbReference type="Proteomes" id="UP001501442">
    <property type="component" value="Unassembled WGS sequence"/>
</dbReference>
<organism evidence="2 3">
    <name type="scientific">Actinoallomurus vinaceus</name>
    <dbReference type="NCBI Taxonomy" id="1080074"/>
    <lineage>
        <taxon>Bacteria</taxon>
        <taxon>Bacillati</taxon>
        <taxon>Actinomycetota</taxon>
        <taxon>Actinomycetes</taxon>
        <taxon>Streptosporangiales</taxon>
        <taxon>Thermomonosporaceae</taxon>
        <taxon>Actinoallomurus</taxon>
    </lineage>
</organism>
<dbReference type="RefSeq" id="WP_345435092.1">
    <property type="nucleotide sequence ID" value="NZ_BAABHK010000010.1"/>
</dbReference>
<dbReference type="InterPro" id="IPR035948">
    <property type="entry name" value="YwqG-like_sf"/>
</dbReference>
<name>A0ABP8UJR7_9ACTN</name>